<dbReference type="InterPro" id="IPR021215">
    <property type="entry name" value="DUF2752"/>
</dbReference>
<proteinExistence type="predicted"/>
<evidence type="ECO:0000313" key="3">
    <source>
        <dbReference type="Proteomes" id="UP001454489"/>
    </source>
</evidence>
<gene>
    <name evidence="2" type="ORF">WMO43_11335</name>
</gene>
<feature type="transmembrane region" description="Helical" evidence="1">
    <location>
        <begin position="9"/>
        <end position="26"/>
    </location>
</feature>
<sequence length="131" mass="15163">MKQRLQKTICYILLFTGLGFLYYKWYQGTGFAVPCFFHAITKLYCPGCGMTRCLTHLLQFEIQDAFRCNVAIFLLSPALLYILTYSLYSYVRYGKVHFSKVQNILLFGCLTILILFGIVRNLPAFSFLQPV</sequence>
<keyword evidence="1" id="KW-0472">Membrane</keyword>
<dbReference type="RefSeq" id="WP_353531272.1">
    <property type="nucleotide sequence ID" value="NZ_JBBMEX010000012.1"/>
</dbReference>
<dbReference type="Pfam" id="PF10825">
    <property type="entry name" value="DUF2752"/>
    <property type="match status" value="1"/>
</dbReference>
<comment type="caution">
    <text evidence="2">The sequence shown here is derived from an EMBL/GenBank/DDBJ whole genome shotgun (WGS) entry which is preliminary data.</text>
</comment>
<name>A0ABV1HGJ8_9FIRM</name>
<reference evidence="2 3" key="1">
    <citation type="submission" date="2024-03" db="EMBL/GenBank/DDBJ databases">
        <title>Human intestinal bacterial collection.</title>
        <authorList>
            <person name="Pauvert C."/>
            <person name="Hitch T.C.A."/>
            <person name="Clavel T."/>
        </authorList>
    </citation>
    <scope>NUCLEOTIDE SEQUENCE [LARGE SCALE GENOMIC DNA]</scope>
    <source>
        <strain evidence="2 3">CLA-AA-H185</strain>
    </source>
</reference>
<accession>A0ABV1HGJ8</accession>
<keyword evidence="1" id="KW-1133">Transmembrane helix</keyword>
<dbReference type="Proteomes" id="UP001454489">
    <property type="component" value="Unassembled WGS sequence"/>
</dbReference>
<keyword evidence="3" id="KW-1185">Reference proteome</keyword>
<evidence type="ECO:0000313" key="2">
    <source>
        <dbReference type="EMBL" id="MEQ2558452.1"/>
    </source>
</evidence>
<feature type="transmembrane region" description="Helical" evidence="1">
    <location>
        <begin position="103"/>
        <end position="122"/>
    </location>
</feature>
<keyword evidence="1" id="KW-0812">Transmembrane</keyword>
<organism evidence="2 3">
    <name type="scientific">Maccoyibacter intestinihominis</name>
    <dbReference type="NCBI Taxonomy" id="3133499"/>
    <lineage>
        <taxon>Bacteria</taxon>
        <taxon>Bacillati</taxon>
        <taxon>Bacillota</taxon>
        <taxon>Clostridia</taxon>
        <taxon>Lachnospirales</taxon>
        <taxon>Lachnospiraceae</taxon>
        <taxon>Maccoyibacter</taxon>
    </lineage>
</organism>
<dbReference type="EMBL" id="JBBMEX010000012">
    <property type="protein sequence ID" value="MEQ2558452.1"/>
    <property type="molecule type" value="Genomic_DNA"/>
</dbReference>
<evidence type="ECO:0000256" key="1">
    <source>
        <dbReference type="SAM" id="Phobius"/>
    </source>
</evidence>
<protein>
    <submittedName>
        <fullName evidence="2">DUF2752 domain-containing protein</fullName>
    </submittedName>
</protein>
<feature type="transmembrane region" description="Helical" evidence="1">
    <location>
        <begin position="70"/>
        <end position="91"/>
    </location>
</feature>